<protein>
    <submittedName>
        <fullName evidence="2">Uncharacterized protein</fullName>
    </submittedName>
</protein>
<dbReference type="AlphaFoldDB" id="A0A9D4GTD0"/>
<dbReference type="EMBL" id="JAIWYP010000005">
    <property type="protein sequence ID" value="KAH3822715.1"/>
    <property type="molecule type" value="Genomic_DNA"/>
</dbReference>
<feature type="compositionally biased region" description="Basic and acidic residues" evidence="1">
    <location>
        <begin position="1"/>
        <end position="14"/>
    </location>
</feature>
<evidence type="ECO:0000256" key="1">
    <source>
        <dbReference type="SAM" id="MobiDB-lite"/>
    </source>
</evidence>
<organism evidence="2 3">
    <name type="scientific">Dreissena polymorpha</name>
    <name type="common">Zebra mussel</name>
    <name type="synonym">Mytilus polymorpha</name>
    <dbReference type="NCBI Taxonomy" id="45954"/>
    <lineage>
        <taxon>Eukaryota</taxon>
        <taxon>Metazoa</taxon>
        <taxon>Spiralia</taxon>
        <taxon>Lophotrochozoa</taxon>
        <taxon>Mollusca</taxon>
        <taxon>Bivalvia</taxon>
        <taxon>Autobranchia</taxon>
        <taxon>Heteroconchia</taxon>
        <taxon>Euheterodonta</taxon>
        <taxon>Imparidentia</taxon>
        <taxon>Neoheterodontei</taxon>
        <taxon>Myida</taxon>
        <taxon>Dreissenoidea</taxon>
        <taxon>Dreissenidae</taxon>
        <taxon>Dreissena</taxon>
    </lineage>
</organism>
<comment type="caution">
    <text evidence="2">The sequence shown here is derived from an EMBL/GenBank/DDBJ whole genome shotgun (WGS) entry which is preliminary data.</text>
</comment>
<evidence type="ECO:0000313" key="3">
    <source>
        <dbReference type="Proteomes" id="UP000828390"/>
    </source>
</evidence>
<evidence type="ECO:0000313" key="2">
    <source>
        <dbReference type="EMBL" id="KAH3822715.1"/>
    </source>
</evidence>
<accession>A0A9D4GTD0</accession>
<reference evidence="2" key="2">
    <citation type="submission" date="2020-11" db="EMBL/GenBank/DDBJ databases">
        <authorList>
            <person name="McCartney M.A."/>
            <person name="Auch B."/>
            <person name="Kono T."/>
            <person name="Mallez S."/>
            <person name="Becker A."/>
            <person name="Gohl D.M."/>
            <person name="Silverstein K.A.T."/>
            <person name="Koren S."/>
            <person name="Bechman K.B."/>
            <person name="Herman A."/>
            <person name="Abrahante J.E."/>
            <person name="Garbe J."/>
        </authorList>
    </citation>
    <scope>NUCLEOTIDE SEQUENCE</scope>
    <source>
        <strain evidence="2">Duluth1</strain>
        <tissue evidence="2">Whole animal</tissue>
    </source>
</reference>
<gene>
    <name evidence="2" type="ORF">DPMN_124505</name>
</gene>
<dbReference type="Proteomes" id="UP000828390">
    <property type="component" value="Unassembled WGS sequence"/>
</dbReference>
<proteinExistence type="predicted"/>
<name>A0A9D4GTD0_DREPO</name>
<keyword evidence="3" id="KW-1185">Reference proteome</keyword>
<reference evidence="2" key="1">
    <citation type="journal article" date="2019" name="bioRxiv">
        <title>The Genome of the Zebra Mussel, Dreissena polymorpha: A Resource for Invasive Species Research.</title>
        <authorList>
            <person name="McCartney M.A."/>
            <person name="Auch B."/>
            <person name="Kono T."/>
            <person name="Mallez S."/>
            <person name="Zhang Y."/>
            <person name="Obille A."/>
            <person name="Becker A."/>
            <person name="Abrahante J.E."/>
            <person name="Garbe J."/>
            <person name="Badalamenti J.P."/>
            <person name="Herman A."/>
            <person name="Mangelson H."/>
            <person name="Liachko I."/>
            <person name="Sullivan S."/>
            <person name="Sone E.D."/>
            <person name="Koren S."/>
            <person name="Silverstein K.A.T."/>
            <person name="Beckman K.B."/>
            <person name="Gohl D.M."/>
        </authorList>
    </citation>
    <scope>NUCLEOTIDE SEQUENCE</scope>
    <source>
        <strain evidence="2">Duluth1</strain>
        <tissue evidence="2">Whole animal</tissue>
    </source>
</reference>
<feature type="region of interest" description="Disordered" evidence="1">
    <location>
        <begin position="1"/>
        <end position="31"/>
    </location>
</feature>
<sequence length="64" mass="7376">MVQRTQEHEDERNRKTAKSHKLCNTEQPGPSGIINVFSPVPAYDESSLMITRSSHMNAWLMQMM</sequence>